<feature type="transmembrane region" description="Helical" evidence="8">
    <location>
        <begin position="7"/>
        <end position="25"/>
    </location>
</feature>
<dbReference type="PANTHER" id="PTHR23028">
    <property type="entry name" value="ACETYLTRANSFERASE"/>
    <property type="match status" value="1"/>
</dbReference>
<feature type="transmembrane region" description="Helical" evidence="8">
    <location>
        <begin position="308"/>
        <end position="324"/>
    </location>
</feature>
<comment type="subcellular location">
    <subcellularLocation>
        <location evidence="1">Cell membrane</location>
        <topology evidence="1">Multi-pass membrane protein</topology>
    </subcellularLocation>
</comment>
<keyword evidence="5 8" id="KW-1133">Transmembrane helix</keyword>
<dbReference type="Proteomes" id="UP000238322">
    <property type="component" value="Unassembled WGS sequence"/>
</dbReference>
<dbReference type="Gene3D" id="3.40.50.1110">
    <property type="entry name" value="SGNH hydrolase"/>
    <property type="match status" value="1"/>
</dbReference>
<keyword evidence="7" id="KW-0012">Acyltransferase</keyword>
<gene>
    <name evidence="10" type="ORF">C5Y83_04375</name>
</gene>
<feature type="transmembrane region" description="Helical" evidence="8">
    <location>
        <begin position="243"/>
        <end position="262"/>
    </location>
</feature>
<feature type="transmembrane region" description="Helical" evidence="8">
    <location>
        <begin position="165"/>
        <end position="183"/>
    </location>
</feature>
<evidence type="ECO:0000256" key="3">
    <source>
        <dbReference type="ARBA" id="ARBA00022679"/>
    </source>
</evidence>
<keyword evidence="6 8" id="KW-0472">Membrane</keyword>
<protein>
    <recommendedName>
        <fullName evidence="9">Acyltransferase 3 domain-containing protein</fullName>
    </recommendedName>
</protein>
<dbReference type="RefSeq" id="WP_105328443.1">
    <property type="nucleotide sequence ID" value="NZ_PUHY01000005.1"/>
</dbReference>
<dbReference type="AlphaFoldDB" id="A0A2S8FYG3"/>
<keyword evidence="4 8" id="KW-0812">Transmembrane</keyword>
<name>A0A2S8FYG3_9BACT</name>
<dbReference type="GO" id="GO:0016788">
    <property type="term" value="F:hydrolase activity, acting on ester bonds"/>
    <property type="evidence" value="ECO:0007669"/>
    <property type="project" value="UniProtKB-ARBA"/>
</dbReference>
<dbReference type="EMBL" id="PUHY01000005">
    <property type="protein sequence ID" value="PQO37193.1"/>
    <property type="molecule type" value="Genomic_DNA"/>
</dbReference>
<evidence type="ECO:0000259" key="9">
    <source>
        <dbReference type="Pfam" id="PF01757"/>
    </source>
</evidence>
<feature type="transmembrane region" description="Helical" evidence="8">
    <location>
        <begin position="189"/>
        <end position="207"/>
    </location>
</feature>
<evidence type="ECO:0000256" key="2">
    <source>
        <dbReference type="ARBA" id="ARBA00022475"/>
    </source>
</evidence>
<keyword evidence="2" id="KW-1003">Cell membrane</keyword>
<evidence type="ECO:0000256" key="1">
    <source>
        <dbReference type="ARBA" id="ARBA00004651"/>
    </source>
</evidence>
<dbReference type="GO" id="GO:0009103">
    <property type="term" value="P:lipopolysaccharide biosynthetic process"/>
    <property type="evidence" value="ECO:0007669"/>
    <property type="project" value="TreeGrafter"/>
</dbReference>
<reference evidence="10 11" key="1">
    <citation type="submission" date="2018-02" db="EMBL/GenBank/DDBJ databases">
        <title>Comparative genomes isolates from brazilian mangrove.</title>
        <authorList>
            <person name="Araujo J.E."/>
            <person name="Taketani R.G."/>
            <person name="Silva M.C.P."/>
            <person name="Loureco M.V."/>
            <person name="Andreote F.D."/>
        </authorList>
    </citation>
    <scope>NUCLEOTIDE SEQUENCE [LARGE SCALE GENOMIC DNA]</scope>
    <source>
        <strain evidence="10 11">Hex-1 MGV</strain>
    </source>
</reference>
<dbReference type="OrthoDB" id="9796461at2"/>
<dbReference type="Pfam" id="PF01757">
    <property type="entry name" value="Acyl_transf_3"/>
    <property type="match status" value="1"/>
</dbReference>
<feature type="transmembrane region" description="Helical" evidence="8">
    <location>
        <begin position="31"/>
        <end position="51"/>
    </location>
</feature>
<accession>A0A2S8FYG3</accession>
<feature type="transmembrane region" description="Helical" evidence="8">
    <location>
        <begin position="219"/>
        <end position="237"/>
    </location>
</feature>
<dbReference type="InterPro" id="IPR036514">
    <property type="entry name" value="SGNH_hydro_sf"/>
</dbReference>
<feature type="transmembrane region" description="Helical" evidence="8">
    <location>
        <begin position="271"/>
        <end position="288"/>
    </location>
</feature>
<comment type="caution">
    <text evidence="10">The sequence shown here is derived from an EMBL/GenBank/DDBJ whole genome shotgun (WGS) entry which is preliminary data.</text>
</comment>
<dbReference type="GO" id="GO:0016747">
    <property type="term" value="F:acyltransferase activity, transferring groups other than amino-acyl groups"/>
    <property type="evidence" value="ECO:0007669"/>
    <property type="project" value="InterPro"/>
</dbReference>
<dbReference type="GO" id="GO:0005886">
    <property type="term" value="C:plasma membrane"/>
    <property type="evidence" value="ECO:0007669"/>
    <property type="project" value="UniProtKB-SubCell"/>
</dbReference>
<dbReference type="InterPro" id="IPR002656">
    <property type="entry name" value="Acyl_transf_3_dom"/>
</dbReference>
<dbReference type="InterPro" id="IPR050879">
    <property type="entry name" value="Acyltransferase_3"/>
</dbReference>
<feature type="domain" description="Acyltransferase 3" evidence="9">
    <location>
        <begin position="6"/>
        <end position="326"/>
    </location>
</feature>
<evidence type="ECO:0000256" key="7">
    <source>
        <dbReference type="ARBA" id="ARBA00023315"/>
    </source>
</evidence>
<evidence type="ECO:0000256" key="4">
    <source>
        <dbReference type="ARBA" id="ARBA00022692"/>
    </source>
</evidence>
<evidence type="ECO:0000313" key="10">
    <source>
        <dbReference type="EMBL" id="PQO37193.1"/>
    </source>
</evidence>
<feature type="transmembrane region" description="Helical" evidence="8">
    <location>
        <begin position="72"/>
        <end position="91"/>
    </location>
</feature>
<feature type="transmembrane region" description="Helical" evidence="8">
    <location>
        <begin position="344"/>
        <end position="362"/>
    </location>
</feature>
<dbReference type="PANTHER" id="PTHR23028:SF53">
    <property type="entry name" value="ACYL_TRANSF_3 DOMAIN-CONTAINING PROTEIN"/>
    <property type="match status" value="1"/>
</dbReference>
<evidence type="ECO:0000256" key="6">
    <source>
        <dbReference type="ARBA" id="ARBA00023136"/>
    </source>
</evidence>
<evidence type="ECO:0000313" key="11">
    <source>
        <dbReference type="Proteomes" id="UP000238322"/>
    </source>
</evidence>
<sequence>MEYQREIDGLRAVAVVAVLLFHAGAPGFSGGFVGVDIFFVISGYLITGIIMRDLRQSSFSITSFYERRARRILPALYCMIFATIPVSYYMMMPSQLQDFSQSLVAVSVFCANIFFYLKSGYFEPNSELSPLLHTWSLAVEEQYYFIFPVFLVIVHYWLRKALIPLIVLLGVASFALAQAQLNYDPAASFFLPLGRAWELMIGALLSFLPRFKQRSGFQWELGAGLGALLMIISINQLTAEMPFPGLLAIPATLGAAMAIYCASPNNLTGKVLGSPLFVGLGLISYSTYLWHHPLFAAVRVYYISEPPLGLFIALVIVSIGLGYLSWRYIEKPFRNKELVSRKQLAVYCALPIVSVCVLGLIGDRTDGFAKMKYNQAGPLFRDFDERLAQLSRERHKAWKEILAESAEQFSGNNSQERVLVVGDSRGEDLYVSLKLNESSFPQTEFRYQRLDDLCFSTLKNSQSLSGGKCRKEAEEFLKRIQVESPDIILISCGWQLGSAENLETLLDWCGGADVVVFGNASFNEINSLFFAISSRNIPREDWPDFFAQNIHIRSKDASLQVQKVTIQRGIPFVDVYRMFEIDPSSNAGRMAFNLMTEEGDPLIIDQTHLTVEGAKRFGSFIAKVNPLRMSRRPNH</sequence>
<proteinExistence type="predicted"/>
<evidence type="ECO:0000256" key="8">
    <source>
        <dbReference type="SAM" id="Phobius"/>
    </source>
</evidence>
<evidence type="ECO:0000256" key="5">
    <source>
        <dbReference type="ARBA" id="ARBA00022989"/>
    </source>
</evidence>
<organism evidence="10 11">
    <name type="scientific">Blastopirellula marina</name>
    <dbReference type="NCBI Taxonomy" id="124"/>
    <lineage>
        <taxon>Bacteria</taxon>
        <taxon>Pseudomonadati</taxon>
        <taxon>Planctomycetota</taxon>
        <taxon>Planctomycetia</taxon>
        <taxon>Pirellulales</taxon>
        <taxon>Pirellulaceae</taxon>
        <taxon>Blastopirellula</taxon>
    </lineage>
</organism>
<feature type="transmembrane region" description="Helical" evidence="8">
    <location>
        <begin position="142"/>
        <end position="158"/>
    </location>
</feature>
<keyword evidence="3" id="KW-0808">Transferase</keyword>